<feature type="compositionally biased region" description="Low complexity" evidence="1">
    <location>
        <begin position="127"/>
        <end position="148"/>
    </location>
</feature>
<feature type="region of interest" description="Disordered" evidence="1">
    <location>
        <begin position="84"/>
        <end position="104"/>
    </location>
</feature>
<dbReference type="EMBL" id="HE797011">
    <property type="protein sequence ID" value="CCM00969.1"/>
    <property type="molecule type" value="Genomic_DNA"/>
</dbReference>
<evidence type="ECO:0008006" key="4">
    <source>
        <dbReference type="Google" id="ProtNLM"/>
    </source>
</evidence>
<organism evidence="2 3">
    <name type="scientific">Fibroporia radiculosa</name>
    <dbReference type="NCBI Taxonomy" id="599839"/>
    <lineage>
        <taxon>Eukaryota</taxon>
        <taxon>Fungi</taxon>
        <taxon>Dikarya</taxon>
        <taxon>Basidiomycota</taxon>
        <taxon>Agaricomycotina</taxon>
        <taxon>Agaricomycetes</taxon>
        <taxon>Polyporales</taxon>
        <taxon>Fibroporiaceae</taxon>
        <taxon>Fibroporia</taxon>
    </lineage>
</organism>
<sequence length="375" mass="39044">MSPAILSSITTTEVPVVSGDILRSIATPVVLPTASTASKRRGSVAETVGVDLNAIGKVEARKIMSEEHRILGFRPPHDSLAAEAQAAAAKHPEGNPEKQPPDPLKLKELARQDALRILSERETNIDSSSTVASGSGKSPKSSLPPTGGVNLATISASEARSLMSHEHRALGFRPPPGSLAAEAQAAAARHPDGAGMATVDAEILKEIAMRDAERIKADRELNIVGEVNVSTIGIVGAERLAQATERVLGHTPPPGSMAAEAKQAAAVHPKGGSFPAMGGDVEQLEEVGCREGERLKAQENKDRKVEAEEVRIEDVGEVVDGSSSLILGTTTEEVGLANLEHLAVKNGMGRVLQEAVVRSDSTGDSVEIVGDVVSG</sequence>
<reference evidence="2 3" key="1">
    <citation type="journal article" date="2012" name="Appl. Environ. Microbiol.">
        <title>Short-read sequencing for genomic analysis of the brown rot fungus Fibroporia radiculosa.</title>
        <authorList>
            <person name="Tang J.D."/>
            <person name="Perkins A.D."/>
            <person name="Sonstegard T.S."/>
            <person name="Schroeder S.G."/>
            <person name="Burgess S.C."/>
            <person name="Diehl S.V."/>
        </authorList>
    </citation>
    <scope>NUCLEOTIDE SEQUENCE [LARGE SCALE GENOMIC DNA]</scope>
    <source>
        <strain evidence="2 3">TFFH 294</strain>
    </source>
</reference>
<dbReference type="STRING" id="599839.J4H262"/>
<dbReference type="HOGENOM" id="CLU_056961_0_0_1"/>
<evidence type="ECO:0000313" key="2">
    <source>
        <dbReference type="EMBL" id="CCM00969.1"/>
    </source>
</evidence>
<dbReference type="Proteomes" id="UP000006352">
    <property type="component" value="Unassembled WGS sequence"/>
</dbReference>
<dbReference type="OrthoDB" id="2799468at2759"/>
<gene>
    <name evidence="2" type="ORF">FIBRA_03017</name>
</gene>
<keyword evidence="3" id="KW-1185">Reference proteome</keyword>
<proteinExistence type="predicted"/>
<protein>
    <recommendedName>
        <fullName evidence="4">SMP domain-containing protein</fullName>
    </recommendedName>
</protein>
<feature type="region of interest" description="Disordered" evidence="1">
    <location>
        <begin position="118"/>
        <end position="150"/>
    </location>
</feature>
<dbReference type="RefSeq" id="XP_012180252.1">
    <property type="nucleotide sequence ID" value="XM_012324862.1"/>
</dbReference>
<dbReference type="GeneID" id="24095880"/>
<feature type="compositionally biased region" description="Basic and acidic residues" evidence="1">
    <location>
        <begin position="90"/>
        <end position="104"/>
    </location>
</feature>
<evidence type="ECO:0000256" key="1">
    <source>
        <dbReference type="SAM" id="MobiDB-lite"/>
    </source>
</evidence>
<accession>J4H262</accession>
<dbReference type="AlphaFoldDB" id="J4H262"/>
<name>J4H262_9APHY</name>
<evidence type="ECO:0000313" key="3">
    <source>
        <dbReference type="Proteomes" id="UP000006352"/>
    </source>
</evidence>
<dbReference type="InParanoid" id="J4H262"/>